<feature type="transmembrane region" description="Helical" evidence="9">
    <location>
        <begin position="292"/>
        <end position="314"/>
    </location>
</feature>
<dbReference type="InterPro" id="IPR010128">
    <property type="entry name" value="ATPase_T1SS_PrtD-like"/>
</dbReference>
<evidence type="ECO:0000256" key="1">
    <source>
        <dbReference type="ARBA" id="ARBA00004651"/>
    </source>
</evidence>
<dbReference type="SUPFAM" id="SSF52540">
    <property type="entry name" value="P-loop containing nucleoside triphosphate hydrolases"/>
    <property type="match status" value="1"/>
</dbReference>
<feature type="compositionally biased region" description="Low complexity" evidence="8">
    <location>
        <begin position="584"/>
        <end position="594"/>
    </location>
</feature>
<evidence type="ECO:0000256" key="8">
    <source>
        <dbReference type="SAM" id="MobiDB-lite"/>
    </source>
</evidence>
<comment type="subcellular location">
    <subcellularLocation>
        <location evidence="1">Cell membrane</location>
        <topology evidence="1">Multi-pass membrane protein</topology>
    </subcellularLocation>
</comment>
<proteinExistence type="predicted"/>
<dbReference type="RefSeq" id="WP_153584558.1">
    <property type="nucleotide sequence ID" value="NZ_WJBU01000006.1"/>
</dbReference>
<accession>A0A844B1U4</accession>
<protein>
    <submittedName>
        <fullName evidence="12">Type I secretion system permease/ATPase</fullName>
    </submittedName>
</protein>
<evidence type="ECO:0000256" key="7">
    <source>
        <dbReference type="ARBA" id="ARBA00023136"/>
    </source>
</evidence>
<keyword evidence="3 9" id="KW-0812">Transmembrane</keyword>
<organism evidence="12 13">
    <name type="scientific">Caenimonas koreensis DSM 17982</name>
    <dbReference type="NCBI Taxonomy" id="1121255"/>
    <lineage>
        <taxon>Bacteria</taxon>
        <taxon>Pseudomonadati</taxon>
        <taxon>Pseudomonadota</taxon>
        <taxon>Betaproteobacteria</taxon>
        <taxon>Burkholderiales</taxon>
        <taxon>Comamonadaceae</taxon>
        <taxon>Caenimonas</taxon>
    </lineage>
</organism>
<dbReference type="GO" id="GO:0030253">
    <property type="term" value="P:protein secretion by the type I secretion system"/>
    <property type="evidence" value="ECO:0007669"/>
    <property type="project" value="InterPro"/>
</dbReference>
<feature type="region of interest" description="Disordered" evidence="8">
    <location>
        <begin position="584"/>
        <end position="606"/>
    </location>
</feature>
<evidence type="ECO:0000313" key="12">
    <source>
        <dbReference type="EMBL" id="MRD47242.1"/>
    </source>
</evidence>
<evidence type="ECO:0000256" key="2">
    <source>
        <dbReference type="ARBA" id="ARBA00022475"/>
    </source>
</evidence>
<dbReference type="PANTHER" id="PTHR24221">
    <property type="entry name" value="ATP-BINDING CASSETTE SUB-FAMILY B"/>
    <property type="match status" value="1"/>
</dbReference>
<gene>
    <name evidence="12" type="ORF">GHT07_08120</name>
</gene>
<keyword evidence="7 9" id="KW-0472">Membrane</keyword>
<keyword evidence="2" id="KW-1003">Cell membrane</keyword>
<dbReference type="GO" id="GO:0005524">
    <property type="term" value="F:ATP binding"/>
    <property type="evidence" value="ECO:0007669"/>
    <property type="project" value="UniProtKB-KW"/>
</dbReference>
<comment type="caution">
    <text evidence="12">The sequence shown here is derived from an EMBL/GenBank/DDBJ whole genome shotgun (WGS) entry which is preliminary data.</text>
</comment>
<evidence type="ECO:0000256" key="5">
    <source>
        <dbReference type="ARBA" id="ARBA00022840"/>
    </source>
</evidence>
<dbReference type="GO" id="GO:0140359">
    <property type="term" value="F:ABC-type transporter activity"/>
    <property type="evidence" value="ECO:0007669"/>
    <property type="project" value="InterPro"/>
</dbReference>
<evidence type="ECO:0000256" key="6">
    <source>
        <dbReference type="ARBA" id="ARBA00022989"/>
    </source>
</evidence>
<feature type="domain" description="ABC transporter" evidence="10">
    <location>
        <begin position="353"/>
        <end position="588"/>
    </location>
</feature>
<evidence type="ECO:0000259" key="11">
    <source>
        <dbReference type="PROSITE" id="PS50929"/>
    </source>
</evidence>
<dbReference type="InterPro" id="IPR027417">
    <property type="entry name" value="P-loop_NTPase"/>
</dbReference>
<dbReference type="PROSITE" id="PS00211">
    <property type="entry name" value="ABC_TRANSPORTER_1"/>
    <property type="match status" value="1"/>
</dbReference>
<dbReference type="CDD" id="cd03246">
    <property type="entry name" value="ABCC_Protease_Secretion"/>
    <property type="match status" value="1"/>
</dbReference>
<dbReference type="InterPro" id="IPR011527">
    <property type="entry name" value="ABC1_TM_dom"/>
</dbReference>
<keyword evidence="6 9" id="KW-1133">Transmembrane helix</keyword>
<dbReference type="Pfam" id="PF00005">
    <property type="entry name" value="ABC_tran"/>
    <property type="match status" value="1"/>
</dbReference>
<sequence length="606" mass="64196">MTPATTTSTATSAAAAAAARSLQKAASKSELAEAVASLRPYFKRAMMFSLVSALLVLAPTAYMLEVYDRVVTTRNHFTLAMLLGLVLGAYIVMEILEWARAQVMYGAGVALDAKLGDRVFNAMFTANLRRLPGGTQQTMNDFRTIRDFLYSPLVMAVMESPVSLVFTILVFAISPILGCVALAGAFVQVGIGVLNERATKPPLIAANRSSFAAQQYADGVLRNAQVIESMGMQRDIHKRWIEKQREFLGLQAVASERAGGYQAVTKFLQQTVSSGLMGVAALLLLHDMINGGSGMLIIASVLGGRILAPFVIIVGQWRGFIAARDSWTRVDALLTALPAKPEAMTLPAPKGSLQVESIVAAAPGSPLPILKGVAFGLLPGDVLAVIGPSASGKTTLARCLVGLWPSSGGKVRLDGVDVFAWDKSELGPHVGYLPQDVELFEGTMAENIARFGEVEMAKVQAAASAVGLHEFILALPQGYDSPVGRDGARLSGGQRQRVGLARALYGDPVFVVLDEPNSSLDDEGDAALASAIKELKGRGTTFVVITHRTSILGVVDKLLVLKDGQVQGFGPRDDVLAAMAKAAQQAQQAQQQRQQGGGAPRLMTTP</sequence>
<keyword evidence="4" id="KW-0547">Nucleotide-binding</keyword>
<keyword evidence="5" id="KW-0067">ATP-binding</keyword>
<dbReference type="Gene3D" id="3.40.50.300">
    <property type="entry name" value="P-loop containing nucleotide triphosphate hydrolases"/>
    <property type="match status" value="1"/>
</dbReference>
<evidence type="ECO:0000256" key="4">
    <source>
        <dbReference type="ARBA" id="ARBA00022741"/>
    </source>
</evidence>
<evidence type="ECO:0000313" key="13">
    <source>
        <dbReference type="Proteomes" id="UP000487350"/>
    </source>
</evidence>
<dbReference type="InterPro" id="IPR003439">
    <property type="entry name" value="ABC_transporter-like_ATP-bd"/>
</dbReference>
<dbReference type="PANTHER" id="PTHR24221:SF248">
    <property type="entry name" value="ABC TRANSPORTER TRANSMEMBRANE REGION"/>
    <property type="match status" value="1"/>
</dbReference>
<feature type="transmembrane region" description="Helical" evidence="9">
    <location>
        <begin position="162"/>
        <end position="187"/>
    </location>
</feature>
<dbReference type="GO" id="GO:0005886">
    <property type="term" value="C:plasma membrane"/>
    <property type="evidence" value="ECO:0007669"/>
    <property type="project" value="UniProtKB-SubCell"/>
</dbReference>
<dbReference type="AlphaFoldDB" id="A0A844B1U4"/>
<dbReference type="GO" id="GO:0016887">
    <property type="term" value="F:ATP hydrolysis activity"/>
    <property type="evidence" value="ECO:0007669"/>
    <property type="project" value="InterPro"/>
</dbReference>
<evidence type="ECO:0000259" key="10">
    <source>
        <dbReference type="PROSITE" id="PS50893"/>
    </source>
</evidence>
<feature type="domain" description="ABC transmembrane type-1" evidence="11">
    <location>
        <begin position="45"/>
        <end position="322"/>
    </location>
</feature>
<dbReference type="EMBL" id="WJBU01000006">
    <property type="protein sequence ID" value="MRD47242.1"/>
    <property type="molecule type" value="Genomic_DNA"/>
</dbReference>
<keyword evidence="13" id="KW-1185">Reference proteome</keyword>
<dbReference type="Gene3D" id="1.20.1560.10">
    <property type="entry name" value="ABC transporter type 1, transmembrane domain"/>
    <property type="match status" value="1"/>
</dbReference>
<dbReference type="SUPFAM" id="SSF90123">
    <property type="entry name" value="ABC transporter transmembrane region"/>
    <property type="match status" value="1"/>
</dbReference>
<feature type="transmembrane region" description="Helical" evidence="9">
    <location>
        <begin position="267"/>
        <end position="286"/>
    </location>
</feature>
<dbReference type="Pfam" id="PF00664">
    <property type="entry name" value="ABC_membrane"/>
    <property type="match status" value="1"/>
</dbReference>
<evidence type="ECO:0000256" key="3">
    <source>
        <dbReference type="ARBA" id="ARBA00022692"/>
    </source>
</evidence>
<evidence type="ECO:0000256" key="9">
    <source>
        <dbReference type="SAM" id="Phobius"/>
    </source>
</evidence>
<reference evidence="12 13" key="1">
    <citation type="submission" date="2019-11" db="EMBL/GenBank/DDBJ databases">
        <title>Caenimonas koreensis gen. nov., sp. nov., isolated from activated sludge.</title>
        <authorList>
            <person name="Seung H.R."/>
        </authorList>
    </citation>
    <scope>NUCLEOTIDE SEQUENCE [LARGE SCALE GENOMIC DNA]</scope>
    <source>
        <strain evidence="12 13">EMB320</strain>
    </source>
</reference>
<dbReference type="InterPro" id="IPR017871">
    <property type="entry name" value="ABC_transporter-like_CS"/>
</dbReference>
<feature type="transmembrane region" description="Helical" evidence="9">
    <location>
        <begin position="45"/>
        <end position="64"/>
    </location>
</feature>
<dbReference type="InterPro" id="IPR036640">
    <property type="entry name" value="ABC1_TM_sf"/>
</dbReference>
<name>A0A844B1U4_9BURK</name>
<dbReference type="PROSITE" id="PS50893">
    <property type="entry name" value="ABC_TRANSPORTER_2"/>
    <property type="match status" value="1"/>
</dbReference>
<feature type="transmembrane region" description="Helical" evidence="9">
    <location>
        <begin position="76"/>
        <end position="96"/>
    </location>
</feature>
<dbReference type="SMART" id="SM00382">
    <property type="entry name" value="AAA"/>
    <property type="match status" value="1"/>
</dbReference>
<dbReference type="NCBIfam" id="TIGR01842">
    <property type="entry name" value="type_I_sec_PrtD"/>
    <property type="match status" value="1"/>
</dbReference>
<dbReference type="Proteomes" id="UP000487350">
    <property type="component" value="Unassembled WGS sequence"/>
</dbReference>
<dbReference type="GO" id="GO:0034040">
    <property type="term" value="F:ATPase-coupled lipid transmembrane transporter activity"/>
    <property type="evidence" value="ECO:0007669"/>
    <property type="project" value="TreeGrafter"/>
</dbReference>
<dbReference type="PROSITE" id="PS50929">
    <property type="entry name" value="ABC_TM1F"/>
    <property type="match status" value="1"/>
</dbReference>
<dbReference type="OrthoDB" id="8554730at2"/>
<dbReference type="GO" id="GO:0030256">
    <property type="term" value="C:type I protein secretion system complex"/>
    <property type="evidence" value="ECO:0007669"/>
    <property type="project" value="InterPro"/>
</dbReference>
<dbReference type="InterPro" id="IPR003593">
    <property type="entry name" value="AAA+_ATPase"/>
</dbReference>
<dbReference type="InterPro" id="IPR039421">
    <property type="entry name" value="Type_1_exporter"/>
</dbReference>